<evidence type="ECO:0000256" key="6">
    <source>
        <dbReference type="ARBA" id="ARBA00023125"/>
    </source>
</evidence>
<dbReference type="EMBL" id="BMHY01000001">
    <property type="protein sequence ID" value="GGG51540.1"/>
    <property type="molecule type" value="Genomic_DNA"/>
</dbReference>
<evidence type="ECO:0000256" key="1">
    <source>
        <dbReference type="ARBA" id="ARBA00001933"/>
    </source>
</evidence>
<dbReference type="AlphaFoldDB" id="A0A917GN27"/>
<dbReference type="GO" id="GO:0003700">
    <property type="term" value="F:DNA-binding transcription factor activity"/>
    <property type="evidence" value="ECO:0007669"/>
    <property type="project" value="InterPro"/>
</dbReference>
<keyword evidence="10" id="KW-1185">Reference proteome</keyword>
<dbReference type="SUPFAM" id="SSF53383">
    <property type="entry name" value="PLP-dependent transferases"/>
    <property type="match status" value="1"/>
</dbReference>
<keyword evidence="6" id="KW-0238">DNA-binding</keyword>
<dbReference type="InterPro" id="IPR015424">
    <property type="entry name" value="PyrdxlP-dep_Trfase"/>
</dbReference>
<dbReference type="GO" id="GO:0008483">
    <property type="term" value="F:transaminase activity"/>
    <property type="evidence" value="ECO:0007669"/>
    <property type="project" value="UniProtKB-KW"/>
</dbReference>
<evidence type="ECO:0000256" key="7">
    <source>
        <dbReference type="ARBA" id="ARBA00023163"/>
    </source>
</evidence>
<dbReference type="PANTHER" id="PTHR46577">
    <property type="entry name" value="HTH-TYPE TRANSCRIPTIONAL REGULATORY PROTEIN GABR"/>
    <property type="match status" value="1"/>
</dbReference>
<gene>
    <name evidence="9" type="ORF">GCM10010918_00280</name>
</gene>
<dbReference type="InterPro" id="IPR036390">
    <property type="entry name" value="WH_DNA-bd_sf"/>
</dbReference>
<comment type="cofactor">
    <cofactor evidence="1">
        <name>pyridoxal 5'-phosphate</name>
        <dbReference type="ChEBI" id="CHEBI:597326"/>
    </cofactor>
</comment>
<comment type="similarity">
    <text evidence="2">In the C-terminal section; belongs to the class-I pyridoxal-phosphate-dependent aminotransferase family.</text>
</comment>
<dbReference type="SMART" id="SM00345">
    <property type="entry name" value="HTH_GNTR"/>
    <property type="match status" value="1"/>
</dbReference>
<dbReference type="CDD" id="cd07377">
    <property type="entry name" value="WHTH_GntR"/>
    <property type="match status" value="1"/>
</dbReference>
<accession>A0A917GN27</accession>
<dbReference type="Pfam" id="PF00392">
    <property type="entry name" value="GntR"/>
    <property type="match status" value="1"/>
</dbReference>
<organism evidence="9 10">
    <name type="scientific">Paenibacillus radicis</name>
    <name type="common">ex Gao et al. 2016</name>
    <dbReference type="NCBI Taxonomy" id="1737354"/>
    <lineage>
        <taxon>Bacteria</taxon>
        <taxon>Bacillati</taxon>
        <taxon>Bacillota</taxon>
        <taxon>Bacilli</taxon>
        <taxon>Bacillales</taxon>
        <taxon>Paenibacillaceae</taxon>
        <taxon>Paenibacillus</taxon>
    </lineage>
</organism>
<dbReference type="GO" id="GO:0003677">
    <property type="term" value="F:DNA binding"/>
    <property type="evidence" value="ECO:0007669"/>
    <property type="project" value="UniProtKB-KW"/>
</dbReference>
<dbReference type="Gene3D" id="3.40.640.10">
    <property type="entry name" value="Type I PLP-dependent aspartate aminotransferase-like (Major domain)"/>
    <property type="match status" value="1"/>
</dbReference>
<sequence length="501" mass="56139">MEQLITAAYEKLAVAARAGTKTEALFLAVRDLIITGALHGSERLPSSRRLAEQLELSRGLVNQVYEMLVAEGFARTERGSGTFVAYVRPSLQHSASPSKAAIPLSSWAKRLRSEQLTTGSGEKAHSRAEIDFSSGQSDVSLFPWDDWRTLMFEQVRRLFEQERYEPSELEGSRSLREAIAQELRRERGIVASAGDIVITSGSMYAIALLSMLLIEPGSKVVVENPSYDGIRRAVEAAGGRPLYAAVDDYGIVPEPWDARLLFVTPSRQFPTGVALDPQRRKQLLEWASAHEAVIIEDDYDSEFRWGGRPSEPLKALDYEGRVVYVGTFSKTMFRELRLGYAVVPESLREPMRLAKHWLEPHSSGVAEQRALAAFMASGLYSRHLRRQRRLYGRRLLKFREEADRHLGGLFRFKPSDAGLHRYAEWTGAAADFERLRAACLQASVKWSSCEPYWIAETKNGIKASGGRLGALFTFAHLDEADIAEGLRRIGDCWRKLAETGE</sequence>
<dbReference type="InterPro" id="IPR004839">
    <property type="entry name" value="Aminotransferase_I/II_large"/>
</dbReference>
<dbReference type="InterPro" id="IPR036388">
    <property type="entry name" value="WH-like_DNA-bd_sf"/>
</dbReference>
<evidence type="ECO:0000256" key="3">
    <source>
        <dbReference type="ARBA" id="ARBA00022576"/>
    </source>
</evidence>
<keyword evidence="4" id="KW-0663">Pyridoxal phosphate</keyword>
<keyword evidence="3" id="KW-0808">Transferase</keyword>
<dbReference type="Gene3D" id="1.10.10.10">
    <property type="entry name" value="Winged helix-like DNA-binding domain superfamily/Winged helix DNA-binding domain"/>
    <property type="match status" value="1"/>
</dbReference>
<comment type="caution">
    <text evidence="9">The sequence shown here is derived from an EMBL/GenBank/DDBJ whole genome shotgun (WGS) entry which is preliminary data.</text>
</comment>
<dbReference type="Pfam" id="PF00155">
    <property type="entry name" value="Aminotran_1_2"/>
    <property type="match status" value="1"/>
</dbReference>
<protein>
    <submittedName>
        <fullName evidence="9">Transcriptional regulator</fullName>
    </submittedName>
</protein>
<proteinExistence type="inferred from homology"/>
<dbReference type="GO" id="GO:0030170">
    <property type="term" value="F:pyridoxal phosphate binding"/>
    <property type="evidence" value="ECO:0007669"/>
    <property type="project" value="InterPro"/>
</dbReference>
<feature type="domain" description="HTH gntR-type" evidence="8">
    <location>
        <begin position="19"/>
        <end position="87"/>
    </location>
</feature>
<evidence type="ECO:0000313" key="10">
    <source>
        <dbReference type="Proteomes" id="UP000600247"/>
    </source>
</evidence>
<evidence type="ECO:0000256" key="4">
    <source>
        <dbReference type="ARBA" id="ARBA00022898"/>
    </source>
</evidence>
<dbReference type="InterPro" id="IPR051446">
    <property type="entry name" value="HTH_trans_reg/aminotransferase"/>
</dbReference>
<dbReference type="PROSITE" id="PS50949">
    <property type="entry name" value="HTH_GNTR"/>
    <property type="match status" value="1"/>
</dbReference>
<reference evidence="9 10" key="1">
    <citation type="journal article" date="2014" name="Int. J. Syst. Evol. Microbiol.">
        <title>Complete genome sequence of Corynebacterium casei LMG S-19264T (=DSM 44701T), isolated from a smear-ripened cheese.</title>
        <authorList>
            <consortium name="US DOE Joint Genome Institute (JGI-PGF)"/>
            <person name="Walter F."/>
            <person name="Albersmeier A."/>
            <person name="Kalinowski J."/>
            <person name="Ruckert C."/>
        </authorList>
    </citation>
    <scope>NUCLEOTIDE SEQUENCE [LARGE SCALE GENOMIC DNA]</scope>
    <source>
        <strain evidence="9 10">CGMCC 1.15286</strain>
    </source>
</reference>
<dbReference type="InterPro" id="IPR015421">
    <property type="entry name" value="PyrdxlP-dep_Trfase_major"/>
</dbReference>
<dbReference type="RefSeq" id="WP_188886931.1">
    <property type="nucleotide sequence ID" value="NZ_BMHY01000001.1"/>
</dbReference>
<evidence type="ECO:0000259" key="8">
    <source>
        <dbReference type="PROSITE" id="PS50949"/>
    </source>
</evidence>
<evidence type="ECO:0000256" key="5">
    <source>
        <dbReference type="ARBA" id="ARBA00023015"/>
    </source>
</evidence>
<keyword evidence="7" id="KW-0804">Transcription</keyword>
<dbReference type="SUPFAM" id="SSF46785">
    <property type="entry name" value="Winged helix' DNA-binding domain"/>
    <property type="match status" value="1"/>
</dbReference>
<keyword evidence="3" id="KW-0032">Aminotransferase</keyword>
<evidence type="ECO:0000313" key="9">
    <source>
        <dbReference type="EMBL" id="GGG51540.1"/>
    </source>
</evidence>
<dbReference type="CDD" id="cd00609">
    <property type="entry name" value="AAT_like"/>
    <property type="match status" value="1"/>
</dbReference>
<keyword evidence="5" id="KW-0805">Transcription regulation</keyword>
<name>A0A917GN27_9BACL</name>
<dbReference type="PANTHER" id="PTHR46577:SF1">
    <property type="entry name" value="HTH-TYPE TRANSCRIPTIONAL REGULATORY PROTEIN GABR"/>
    <property type="match status" value="1"/>
</dbReference>
<dbReference type="Proteomes" id="UP000600247">
    <property type="component" value="Unassembled WGS sequence"/>
</dbReference>
<dbReference type="InterPro" id="IPR000524">
    <property type="entry name" value="Tscrpt_reg_HTH_GntR"/>
</dbReference>
<evidence type="ECO:0000256" key="2">
    <source>
        <dbReference type="ARBA" id="ARBA00005384"/>
    </source>
</evidence>